<dbReference type="GO" id="GO:0016874">
    <property type="term" value="F:ligase activity"/>
    <property type="evidence" value="ECO:0007669"/>
    <property type="project" value="UniProtKB-KW"/>
</dbReference>
<dbReference type="PANTHER" id="PTHR37422:SF13">
    <property type="entry name" value="LIPOPOLYSACCHARIDE BIOSYNTHESIS PROTEIN PA4999-RELATED"/>
    <property type="match status" value="1"/>
</dbReference>
<feature type="transmembrane region" description="Helical" evidence="5">
    <location>
        <begin position="164"/>
        <end position="186"/>
    </location>
</feature>
<feature type="transmembrane region" description="Helical" evidence="5">
    <location>
        <begin position="59"/>
        <end position="82"/>
    </location>
</feature>
<dbReference type="PANTHER" id="PTHR37422">
    <property type="entry name" value="TEICHURONIC ACID BIOSYNTHESIS PROTEIN TUAE"/>
    <property type="match status" value="1"/>
</dbReference>
<evidence type="ECO:0000256" key="1">
    <source>
        <dbReference type="ARBA" id="ARBA00004141"/>
    </source>
</evidence>
<dbReference type="InterPro" id="IPR007016">
    <property type="entry name" value="O-antigen_ligase-rel_domated"/>
</dbReference>
<keyword evidence="3 5" id="KW-1133">Transmembrane helix</keyword>
<protein>
    <submittedName>
        <fullName evidence="7">O-antigen ligase family protein</fullName>
    </submittedName>
</protein>
<evidence type="ECO:0000259" key="6">
    <source>
        <dbReference type="Pfam" id="PF04932"/>
    </source>
</evidence>
<organism evidence="7 8">
    <name type="scientific">Commensalibacter oyaizuii</name>
    <dbReference type="NCBI Taxonomy" id="3043873"/>
    <lineage>
        <taxon>Bacteria</taxon>
        <taxon>Pseudomonadati</taxon>
        <taxon>Pseudomonadota</taxon>
        <taxon>Alphaproteobacteria</taxon>
        <taxon>Acetobacterales</taxon>
        <taxon>Acetobacteraceae</taxon>
    </lineage>
</organism>
<feature type="transmembrane region" description="Helical" evidence="5">
    <location>
        <begin position="29"/>
        <end position="47"/>
    </location>
</feature>
<feature type="transmembrane region" description="Helical" evidence="5">
    <location>
        <begin position="88"/>
        <end position="108"/>
    </location>
</feature>
<dbReference type="InterPro" id="IPR051533">
    <property type="entry name" value="WaaL-like"/>
</dbReference>
<evidence type="ECO:0000256" key="4">
    <source>
        <dbReference type="ARBA" id="ARBA00023136"/>
    </source>
</evidence>
<feature type="transmembrane region" description="Helical" evidence="5">
    <location>
        <begin position="382"/>
        <end position="399"/>
    </location>
</feature>
<evidence type="ECO:0000256" key="3">
    <source>
        <dbReference type="ARBA" id="ARBA00022989"/>
    </source>
</evidence>
<sequence length="440" mass="49716">MDSIYKFLHHTSLGSALILPLFLTHFRGIADGLMSYIAICFLLHSILQKDWDWARQSWIIIAFIWWGWLLICSIPFGSFLRYGGQGNILEAFVVVRFLIFVVAMQRWVLVDERHRRWIGYVIAGCCLYIVAQMLCQFVVGYNFFGSPRYIDGTLTGPYPHPRAAAPLSRILLPTSLVSVVFVIYTVKGWKGQLGALLILLFALAVLALAGQRMPFILFVMGLIIAVIWLRPLRNLALMTIGILPVVILITAFVSPRSFHHLVIRFIEQMSHFSSSPYGLVYNRAFVMGLNNPLAGLGYDAFKHACADPLYFRGWPFWDVNSGNGGGAIICLSHPHNHYLQALIDSGFPGLLCFIALVMVWLWELSKGLSAKIFNKSMAMKQAWRVGLFAAVFIHEWPFASTSNFVNMPLGGWFFLLLGLGLAYSWDYQKNYVNVEGMKNV</sequence>
<keyword evidence="4 5" id="KW-0472">Membrane</keyword>
<evidence type="ECO:0000256" key="5">
    <source>
        <dbReference type="SAM" id="Phobius"/>
    </source>
</evidence>
<dbReference type="Proteomes" id="UP001431634">
    <property type="component" value="Unassembled WGS sequence"/>
</dbReference>
<reference evidence="7" key="1">
    <citation type="submission" date="2023-05" db="EMBL/GenBank/DDBJ databases">
        <title>Whole genome sequence of Commensalibacter sp.</title>
        <authorList>
            <person name="Charoenyingcharoen P."/>
            <person name="Yukphan P."/>
        </authorList>
    </citation>
    <scope>NUCLEOTIDE SEQUENCE</scope>
    <source>
        <strain evidence="7">TBRC 16381</strain>
    </source>
</reference>
<gene>
    <name evidence="7" type="ORF">QJV27_09390</name>
</gene>
<keyword evidence="7" id="KW-0436">Ligase</keyword>
<feature type="transmembrane region" description="Helical" evidence="5">
    <location>
        <begin position="405"/>
        <end position="425"/>
    </location>
</feature>
<keyword evidence="2 5" id="KW-0812">Transmembrane</keyword>
<comment type="caution">
    <text evidence="7">The sequence shown here is derived from an EMBL/GenBank/DDBJ whole genome shotgun (WGS) entry which is preliminary data.</text>
</comment>
<evidence type="ECO:0000313" key="7">
    <source>
        <dbReference type="EMBL" id="MDI2091575.1"/>
    </source>
</evidence>
<accession>A0ABT6Q393</accession>
<feature type="transmembrane region" description="Helical" evidence="5">
    <location>
        <begin position="235"/>
        <end position="254"/>
    </location>
</feature>
<feature type="transmembrane region" description="Helical" evidence="5">
    <location>
        <begin position="341"/>
        <end position="362"/>
    </location>
</feature>
<dbReference type="Pfam" id="PF04932">
    <property type="entry name" value="Wzy_C"/>
    <property type="match status" value="1"/>
</dbReference>
<comment type="subcellular location">
    <subcellularLocation>
        <location evidence="1">Membrane</location>
        <topology evidence="1">Multi-pass membrane protein</topology>
    </subcellularLocation>
</comment>
<dbReference type="EMBL" id="JASBAO010000001">
    <property type="protein sequence ID" value="MDI2091575.1"/>
    <property type="molecule type" value="Genomic_DNA"/>
</dbReference>
<name>A0ABT6Q393_9PROT</name>
<feature type="transmembrane region" description="Helical" evidence="5">
    <location>
        <begin position="120"/>
        <end position="144"/>
    </location>
</feature>
<evidence type="ECO:0000313" key="8">
    <source>
        <dbReference type="Proteomes" id="UP001431634"/>
    </source>
</evidence>
<feature type="transmembrane region" description="Helical" evidence="5">
    <location>
        <begin position="193"/>
        <end position="209"/>
    </location>
</feature>
<feature type="domain" description="O-antigen ligase-related" evidence="6">
    <location>
        <begin position="198"/>
        <end position="354"/>
    </location>
</feature>
<feature type="transmembrane region" description="Helical" evidence="5">
    <location>
        <begin position="7"/>
        <end position="23"/>
    </location>
</feature>
<dbReference type="RefSeq" id="WP_281448664.1">
    <property type="nucleotide sequence ID" value="NZ_JASBAO010000001.1"/>
</dbReference>
<proteinExistence type="predicted"/>
<feature type="transmembrane region" description="Helical" evidence="5">
    <location>
        <begin position="215"/>
        <end position="230"/>
    </location>
</feature>
<keyword evidence="8" id="KW-1185">Reference proteome</keyword>
<evidence type="ECO:0000256" key="2">
    <source>
        <dbReference type="ARBA" id="ARBA00022692"/>
    </source>
</evidence>